<evidence type="ECO:0000256" key="5">
    <source>
        <dbReference type="ARBA" id="ARBA00023136"/>
    </source>
</evidence>
<evidence type="ECO:0000256" key="4">
    <source>
        <dbReference type="ARBA" id="ARBA00022989"/>
    </source>
</evidence>
<dbReference type="RefSeq" id="WP_345267622.1">
    <property type="nucleotide sequence ID" value="NZ_BAABIM010000003.1"/>
</dbReference>
<protein>
    <recommendedName>
        <fullName evidence="8">RDD domain-containing protein</fullName>
    </recommendedName>
</protein>
<evidence type="ECO:0000313" key="9">
    <source>
        <dbReference type="EMBL" id="GAA4691557.1"/>
    </source>
</evidence>
<sequence length="235" mass="24646">MSSFPPPPPDPRDQDSPAPGPRDSRADARPGPDGYPVYEAPDVHERRAEPPPPPSGPTFPGQAPGPFPPAPPTPGTPRAGEIGERILARVLDAMIISVASVVVGGVTGFVLAFVVTGSTAGRLAVSTALFVVGAVIVLGYYAVLESGTGATLGKRAMRLRVVGPDGHSFPTFAESVKRNIFLVFYPLGIMPTENQPLTPSLSLIIAVSIIVTIGQDQATRRGWHDKFAGTRVLKD</sequence>
<gene>
    <name evidence="9" type="ORF">GCM10023226_31840</name>
</gene>
<dbReference type="Pfam" id="PF06271">
    <property type="entry name" value="RDD"/>
    <property type="match status" value="1"/>
</dbReference>
<dbReference type="InterPro" id="IPR051791">
    <property type="entry name" value="Pra-immunoreactive"/>
</dbReference>
<comment type="caution">
    <text evidence="9">The sequence shown here is derived from an EMBL/GenBank/DDBJ whole genome shotgun (WGS) entry which is preliminary data.</text>
</comment>
<feature type="compositionally biased region" description="Pro residues" evidence="6">
    <location>
        <begin position="50"/>
        <end position="75"/>
    </location>
</feature>
<keyword evidence="5 7" id="KW-0472">Membrane</keyword>
<accession>A0ABP8WKR6</accession>
<evidence type="ECO:0000256" key="7">
    <source>
        <dbReference type="SAM" id="Phobius"/>
    </source>
</evidence>
<dbReference type="Proteomes" id="UP001500621">
    <property type="component" value="Unassembled WGS sequence"/>
</dbReference>
<feature type="transmembrane region" description="Helical" evidence="7">
    <location>
        <begin position="93"/>
        <end position="116"/>
    </location>
</feature>
<evidence type="ECO:0000256" key="6">
    <source>
        <dbReference type="SAM" id="MobiDB-lite"/>
    </source>
</evidence>
<name>A0ABP8WKR6_9ACTN</name>
<feature type="transmembrane region" description="Helical" evidence="7">
    <location>
        <begin position="197"/>
        <end position="214"/>
    </location>
</feature>
<evidence type="ECO:0000256" key="2">
    <source>
        <dbReference type="ARBA" id="ARBA00022475"/>
    </source>
</evidence>
<comment type="subcellular location">
    <subcellularLocation>
        <location evidence="1">Cell membrane</location>
        <topology evidence="1">Multi-pass membrane protein</topology>
    </subcellularLocation>
</comment>
<dbReference type="PANTHER" id="PTHR36115:SF4">
    <property type="entry name" value="MEMBRANE PROTEIN"/>
    <property type="match status" value="1"/>
</dbReference>
<dbReference type="EMBL" id="BAABIM010000003">
    <property type="protein sequence ID" value="GAA4691557.1"/>
    <property type="molecule type" value="Genomic_DNA"/>
</dbReference>
<evidence type="ECO:0000313" key="10">
    <source>
        <dbReference type="Proteomes" id="UP001500621"/>
    </source>
</evidence>
<keyword evidence="3 7" id="KW-0812">Transmembrane</keyword>
<organism evidence="9 10">
    <name type="scientific">Nocardioides nanhaiensis</name>
    <dbReference type="NCBI Taxonomy" id="1476871"/>
    <lineage>
        <taxon>Bacteria</taxon>
        <taxon>Bacillati</taxon>
        <taxon>Actinomycetota</taxon>
        <taxon>Actinomycetes</taxon>
        <taxon>Propionibacteriales</taxon>
        <taxon>Nocardioidaceae</taxon>
        <taxon>Nocardioides</taxon>
    </lineage>
</organism>
<keyword evidence="2" id="KW-1003">Cell membrane</keyword>
<evidence type="ECO:0000256" key="3">
    <source>
        <dbReference type="ARBA" id="ARBA00022692"/>
    </source>
</evidence>
<dbReference type="PANTHER" id="PTHR36115">
    <property type="entry name" value="PROLINE-RICH ANTIGEN HOMOLOG-RELATED"/>
    <property type="match status" value="1"/>
</dbReference>
<evidence type="ECO:0000256" key="1">
    <source>
        <dbReference type="ARBA" id="ARBA00004651"/>
    </source>
</evidence>
<feature type="transmembrane region" description="Helical" evidence="7">
    <location>
        <begin position="123"/>
        <end position="143"/>
    </location>
</feature>
<feature type="region of interest" description="Disordered" evidence="6">
    <location>
        <begin position="1"/>
        <end position="80"/>
    </location>
</feature>
<dbReference type="InterPro" id="IPR010432">
    <property type="entry name" value="RDD"/>
</dbReference>
<keyword evidence="10" id="KW-1185">Reference proteome</keyword>
<evidence type="ECO:0000259" key="8">
    <source>
        <dbReference type="Pfam" id="PF06271"/>
    </source>
</evidence>
<feature type="domain" description="RDD" evidence="8">
    <location>
        <begin position="81"/>
        <end position="229"/>
    </location>
</feature>
<keyword evidence="4 7" id="KW-1133">Transmembrane helix</keyword>
<reference evidence="10" key="1">
    <citation type="journal article" date="2019" name="Int. J. Syst. Evol. Microbiol.">
        <title>The Global Catalogue of Microorganisms (GCM) 10K type strain sequencing project: providing services to taxonomists for standard genome sequencing and annotation.</title>
        <authorList>
            <consortium name="The Broad Institute Genomics Platform"/>
            <consortium name="The Broad Institute Genome Sequencing Center for Infectious Disease"/>
            <person name="Wu L."/>
            <person name="Ma J."/>
        </authorList>
    </citation>
    <scope>NUCLEOTIDE SEQUENCE [LARGE SCALE GENOMIC DNA]</scope>
    <source>
        <strain evidence="10">JCM 18127</strain>
    </source>
</reference>
<proteinExistence type="predicted"/>